<organism evidence="1 2">
    <name type="scientific">Flavobacterium alvei</name>
    <dbReference type="NCBI Taxonomy" id="2080416"/>
    <lineage>
        <taxon>Bacteria</taxon>
        <taxon>Pseudomonadati</taxon>
        <taxon>Bacteroidota</taxon>
        <taxon>Flavobacteriia</taxon>
        <taxon>Flavobacteriales</taxon>
        <taxon>Flavobacteriaceae</taxon>
        <taxon>Flavobacterium</taxon>
    </lineage>
</organism>
<accession>A0A2S5A8N9</accession>
<dbReference type="RefSeq" id="WP_103806447.1">
    <property type="nucleotide sequence ID" value="NZ_PQVG01000006.1"/>
</dbReference>
<gene>
    <name evidence="1" type="ORF">C3L50_12185</name>
</gene>
<dbReference type="EMBL" id="PQVG01000006">
    <property type="protein sequence ID" value="POY38874.1"/>
    <property type="molecule type" value="Genomic_DNA"/>
</dbReference>
<proteinExistence type="predicted"/>
<sequence>MGCDISILSKHNLNISNVETLAIDLSNRFGFTIEYGYYARTEYNQLLQNGLEEDFISLGLIDKQPFVKKYKLIDEKFQQKQLYKKFGESLFDKKEYWWWYDDEMPSQERITEEKKEFHITNYFLDIHSETAESSYLTIYDEIASSDLHYYSRWWRFCDTIQLRDNFENRYFQNFRKSVMKDTLLLGGEKAYFVNDQCNHLKGVGQGSENEYNWQELENYINSIESLEVISISRTVLDLNYQLNVRNREQRTLAFVDDFEDLL</sequence>
<reference evidence="1 2" key="1">
    <citation type="submission" date="2018-01" db="EMBL/GenBank/DDBJ databases">
        <authorList>
            <person name="Gaut B.S."/>
            <person name="Morton B.R."/>
            <person name="Clegg M.T."/>
            <person name="Duvall M.R."/>
        </authorList>
    </citation>
    <scope>NUCLEOTIDE SEQUENCE [LARGE SCALE GENOMIC DNA]</scope>
    <source>
        <strain evidence="1 2">HR-AY</strain>
    </source>
</reference>
<evidence type="ECO:0000313" key="1">
    <source>
        <dbReference type="EMBL" id="POY38874.1"/>
    </source>
</evidence>
<comment type="caution">
    <text evidence="1">The sequence shown here is derived from an EMBL/GenBank/DDBJ whole genome shotgun (WGS) entry which is preliminary data.</text>
</comment>
<dbReference type="Proteomes" id="UP000237310">
    <property type="component" value="Unassembled WGS sequence"/>
</dbReference>
<dbReference type="AlphaFoldDB" id="A0A2S5A8N9"/>
<dbReference type="OrthoDB" id="1347506at2"/>
<evidence type="ECO:0000313" key="2">
    <source>
        <dbReference type="Proteomes" id="UP000237310"/>
    </source>
</evidence>
<protein>
    <submittedName>
        <fullName evidence="1">Uncharacterized protein</fullName>
    </submittedName>
</protein>
<name>A0A2S5A8N9_9FLAO</name>
<keyword evidence="2" id="KW-1185">Reference proteome</keyword>